<dbReference type="Proteomes" id="UP000323930">
    <property type="component" value="Unassembled WGS sequence"/>
</dbReference>
<dbReference type="OrthoDB" id="179860at2"/>
<dbReference type="InterPro" id="IPR032689">
    <property type="entry name" value="TraG-D_C"/>
</dbReference>
<proteinExistence type="predicted"/>
<protein>
    <submittedName>
        <fullName evidence="2">TraM recognition domain-containing protein</fullName>
    </submittedName>
</protein>
<dbReference type="SUPFAM" id="SSF52540">
    <property type="entry name" value="P-loop containing nucleoside triphosphate hydrolases"/>
    <property type="match status" value="1"/>
</dbReference>
<name>A0A5D0HUA0_9FLAO</name>
<dbReference type="Pfam" id="PF12696">
    <property type="entry name" value="TraG-D_C"/>
    <property type="match status" value="1"/>
</dbReference>
<organism evidence="2 3">
    <name type="scientific">Seonamhaeicola marinus</name>
    <dbReference type="NCBI Taxonomy" id="1912246"/>
    <lineage>
        <taxon>Bacteria</taxon>
        <taxon>Pseudomonadati</taxon>
        <taxon>Bacteroidota</taxon>
        <taxon>Flavobacteriia</taxon>
        <taxon>Flavobacteriales</taxon>
        <taxon>Flavobacteriaceae</taxon>
    </lineage>
</organism>
<evidence type="ECO:0000313" key="3">
    <source>
        <dbReference type="Proteomes" id="UP000323930"/>
    </source>
</evidence>
<accession>A0A5D0HUA0</accession>
<sequence>MWYVHKTTRTTVLETQSLIQALHRQGFLNHTHMKPYTVKDRKQKVELPLEAVIQQYGNTTFDARTFCNGSMIIGSTGSGKSSGPLDSITLGLFMAQPRMGGVITCAKQDDIDKIKERIVYAGREDDVIYVDATGDKRIASLEMARQLTPVGSSQAVSILEAVKTFMQLNNGGNSANQDPFWESNIEKFIIAASILLICAGEKVSFKNMLRILNTMPHSDADLDNADFLAKSYCIQLINKTEQNVIETTENLDISLTYFLQTIIRIESRTLSNIIATIHAALFPATIGLFANILDDVETNFSTSMTFEGKIIVLNFPPSVYYSEGNRVLGMFYYLWMKDVMSRDLNVSNRCVFSVVDECQLIVNDYMIHFSSICRSQNCIVVYATQSLASIEARLNRMNGKVLVSQWMSNMGFKFMLCATDPSTIDFYKSVVGRDYEFRVGFNASLSAGNNSSNAHEDYRDIIPEKEFRLLATGGEKNGYIVECILICAGTTFDDGETYMRVAFEQRKIAS</sequence>
<gene>
    <name evidence="2" type="ORF">FUA24_16730</name>
</gene>
<keyword evidence="3" id="KW-1185">Reference proteome</keyword>
<dbReference type="InterPro" id="IPR027417">
    <property type="entry name" value="P-loop_NTPase"/>
</dbReference>
<reference evidence="2 3" key="1">
    <citation type="submission" date="2019-08" db="EMBL/GenBank/DDBJ databases">
        <title>Seonamhaeicola sediminis sp. nov., isolated from marine sediment.</title>
        <authorList>
            <person name="Cao W.R."/>
        </authorList>
    </citation>
    <scope>NUCLEOTIDE SEQUENCE [LARGE SCALE GENOMIC DNA]</scope>
    <source>
        <strain evidence="2 3">B011</strain>
    </source>
</reference>
<evidence type="ECO:0000313" key="2">
    <source>
        <dbReference type="EMBL" id="TYA74944.1"/>
    </source>
</evidence>
<evidence type="ECO:0000259" key="1">
    <source>
        <dbReference type="Pfam" id="PF12696"/>
    </source>
</evidence>
<feature type="domain" description="TraD/TraG TraM recognition site" evidence="1">
    <location>
        <begin position="353"/>
        <end position="470"/>
    </location>
</feature>
<comment type="caution">
    <text evidence="2">The sequence shown here is derived from an EMBL/GenBank/DDBJ whole genome shotgun (WGS) entry which is preliminary data.</text>
</comment>
<dbReference type="Gene3D" id="3.40.50.300">
    <property type="entry name" value="P-loop containing nucleotide triphosphate hydrolases"/>
    <property type="match status" value="1"/>
</dbReference>
<dbReference type="EMBL" id="VSDQ01000679">
    <property type="protein sequence ID" value="TYA74944.1"/>
    <property type="molecule type" value="Genomic_DNA"/>
</dbReference>
<dbReference type="AlphaFoldDB" id="A0A5D0HUA0"/>